<evidence type="ECO:0000313" key="9">
    <source>
        <dbReference type="Proteomes" id="UP001190700"/>
    </source>
</evidence>
<evidence type="ECO:0000256" key="1">
    <source>
        <dbReference type="ARBA" id="ARBA00012386"/>
    </source>
</evidence>
<dbReference type="GO" id="GO:0016432">
    <property type="term" value="F:tRNA-uridine aminocarboxypropyltransferase activity"/>
    <property type="evidence" value="ECO:0007669"/>
    <property type="project" value="UniProtKB-EC"/>
</dbReference>
<dbReference type="EC" id="2.5.1.25" evidence="1"/>
<comment type="caution">
    <text evidence="8">The sequence shown here is derived from an EMBL/GenBank/DDBJ whole genome shotgun (WGS) entry which is preliminary data.</text>
</comment>
<comment type="similarity">
    <text evidence="5">Belongs to the TDD superfamily. DTWD2 family.</text>
</comment>
<dbReference type="Proteomes" id="UP001190700">
    <property type="component" value="Unassembled WGS sequence"/>
</dbReference>
<dbReference type="AlphaFoldDB" id="A0AAE0FK25"/>
<proteinExistence type="inferred from homology"/>
<evidence type="ECO:0000313" key="8">
    <source>
        <dbReference type="EMBL" id="KAK3261160.1"/>
    </source>
</evidence>
<evidence type="ECO:0000256" key="4">
    <source>
        <dbReference type="ARBA" id="ARBA00022694"/>
    </source>
</evidence>
<keyword evidence="3" id="KW-0949">S-adenosyl-L-methionine</keyword>
<dbReference type="InterPro" id="IPR039262">
    <property type="entry name" value="DTWD2/TAPT"/>
</dbReference>
<evidence type="ECO:0000256" key="6">
    <source>
        <dbReference type="ARBA" id="ARBA00048718"/>
    </source>
</evidence>
<evidence type="ECO:0000256" key="5">
    <source>
        <dbReference type="ARBA" id="ARBA00034489"/>
    </source>
</evidence>
<feature type="domain" description="DTW" evidence="7">
    <location>
        <begin position="22"/>
        <end position="145"/>
    </location>
</feature>
<keyword evidence="9" id="KW-1185">Reference proteome</keyword>
<evidence type="ECO:0000256" key="2">
    <source>
        <dbReference type="ARBA" id="ARBA00022679"/>
    </source>
</evidence>
<organism evidence="8 9">
    <name type="scientific">Cymbomonas tetramitiformis</name>
    <dbReference type="NCBI Taxonomy" id="36881"/>
    <lineage>
        <taxon>Eukaryota</taxon>
        <taxon>Viridiplantae</taxon>
        <taxon>Chlorophyta</taxon>
        <taxon>Pyramimonadophyceae</taxon>
        <taxon>Pyramimonadales</taxon>
        <taxon>Pyramimonadaceae</taxon>
        <taxon>Cymbomonas</taxon>
    </lineage>
</organism>
<dbReference type="GO" id="GO:0008033">
    <property type="term" value="P:tRNA processing"/>
    <property type="evidence" value="ECO:0007669"/>
    <property type="project" value="UniProtKB-KW"/>
</dbReference>
<comment type="catalytic activity">
    <reaction evidence="6">
        <text>a uridine in tRNA + S-adenosyl-L-methionine = a 3-[(3S)-3-amino-3-carboxypropyl]uridine in tRNA + S-methyl-5'-thioadenosine + H(+)</text>
        <dbReference type="Rhea" id="RHEA:62432"/>
        <dbReference type="Rhea" id="RHEA-COMP:13339"/>
        <dbReference type="Rhea" id="RHEA-COMP:16092"/>
        <dbReference type="ChEBI" id="CHEBI:15378"/>
        <dbReference type="ChEBI" id="CHEBI:17509"/>
        <dbReference type="ChEBI" id="CHEBI:59789"/>
        <dbReference type="ChEBI" id="CHEBI:65315"/>
        <dbReference type="ChEBI" id="CHEBI:82930"/>
        <dbReference type="EC" id="2.5.1.25"/>
    </reaction>
</comment>
<dbReference type="Pfam" id="PF03942">
    <property type="entry name" value="DTW"/>
    <property type="match status" value="1"/>
</dbReference>
<dbReference type="InterPro" id="IPR005636">
    <property type="entry name" value="DTW"/>
</dbReference>
<dbReference type="PANTHER" id="PTHR21392:SF0">
    <property type="entry name" value="TRNA-URIDINE AMINOCARBOXYPROPYLTRANSFERASE 2"/>
    <property type="match status" value="1"/>
</dbReference>
<protein>
    <recommendedName>
        <fullName evidence="1">tRNA-uridine aminocarboxypropyltransferase</fullName>
        <ecNumber evidence="1">2.5.1.25</ecNumber>
    </recommendedName>
</protein>
<dbReference type="SMART" id="SM01144">
    <property type="entry name" value="DTW"/>
    <property type="match status" value="1"/>
</dbReference>
<reference evidence="8 9" key="1">
    <citation type="journal article" date="2015" name="Genome Biol. Evol.">
        <title>Comparative Genomics of a Bacterivorous Green Alga Reveals Evolutionary Causalities and Consequences of Phago-Mixotrophic Mode of Nutrition.</title>
        <authorList>
            <person name="Burns J.A."/>
            <person name="Paasch A."/>
            <person name="Narechania A."/>
            <person name="Kim E."/>
        </authorList>
    </citation>
    <scope>NUCLEOTIDE SEQUENCE [LARGE SCALE GENOMIC DNA]</scope>
    <source>
        <strain evidence="8 9">PLY_AMNH</strain>
    </source>
</reference>
<sequence>MEDLDELFQNLPDDEEEPVFSKRSICVRCSRPSGNSCLCPAFPAAPVSTRGGVIILQHPKEAKRRLSTVPIIQNVLDKIWVIKGRQFDHPRHPILDALLSAARTDPPLPIILLFPGMPPSPLRCLRAAVPTARNVLSMLQHLGLSLL</sequence>
<gene>
    <name evidence="8" type="ORF">CYMTET_29921</name>
</gene>
<keyword evidence="2" id="KW-0808">Transferase</keyword>
<keyword evidence="4" id="KW-0819">tRNA processing</keyword>
<evidence type="ECO:0000259" key="7">
    <source>
        <dbReference type="SMART" id="SM01144"/>
    </source>
</evidence>
<name>A0AAE0FK25_9CHLO</name>
<accession>A0AAE0FK25</accession>
<evidence type="ECO:0000256" key="3">
    <source>
        <dbReference type="ARBA" id="ARBA00022691"/>
    </source>
</evidence>
<dbReference type="PANTHER" id="PTHR21392">
    <property type="entry name" value="TRNA-URIDINE AMINOCARBOXYPROPYLTRANSFERASE 2"/>
    <property type="match status" value="1"/>
</dbReference>
<dbReference type="EMBL" id="LGRX02017104">
    <property type="protein sequence ID" value="KAK3261160.1"/>
    <property type="molecule type" value="Genomic_DNA"/>
</dbReference>